<accession>A0ABP8K198</accession>
<evidence type="ECO:0000313" key="4">
    <source>
        <dbReference type="EMBL" id="GAA4398760.1"/>
    </source>
</evidence>
<comment type="caution">
    <text evidence="4">The sequence shown here is derived from an EMBL/GenBank/DDBJ whole genome shotgun (WGS) entry which is preliminary data.</text>
</comment>
<dbReference type="Gene3D" id="3.10.450.50">
    <property type="match status" value="1"/>
</dbReference>
<feature type="compositionally biased region" description="Low complexity" evidence="1">
    <location>
        <begin position="72"/>
        <end position="85"/>
    </location>
</feature>
<reference evidence="5" key="1">
    <citation type="journal article" date="2019" name="Int. J. Syst. Evol. Microbiol.">
        <title>The Global Catalogue of Microorganisms (GCM) 10K type strain sequencing project: providing services to taxonomists for standard genome sequencing and annotation.</title>
        <authorList>
            <consortium name="The Broad Institute Genomics Platform"/>
            <consortium name="The Broad Institute Genome Sequencing Center for Infectious Disease"/>
            <person name="Wu L."/>
            <person name="Ma J."/>
        </authorList>
    </citation>
    <scope>NUCLEOTIDE SEQUENCE [LARGE SCALE GENOMIC DNA]</scope>
    <source>
        <strain evidence="5">JCM 17688</strain>
    </source>
</reference>
<feature type="compositionally biased region" description="Pro residues" evidence="1">
    <location>
        <begin position="90"/>
        <end position="116"/>
    </location>
</feature>
<protein>
    <recommendedName>
        <fullName evidence="3">SnoaL-like domain-containing protein</fullName>
    </recommendedName>
</protein>
<dbReference type="EMBL" id="BAABFR010000064">
    <property type="protein sequence ID" value="GAA4398760.1"/>
    <property type="molecule type" value="Genomic_DNA"/>
</dbReference>
<dbReference type="SUPFAM" id="SSF54427">
    <property type="entry name" value="NTF2-like"/>
    <property type="match status" value="1"/>
</dbReference>
<dbReference type="Proteomes" id="UP001500635">
    <property type="component" value="Unassembled WGS sequence"/>
</dbReference>
<feature type="region of interest" description="Disordered" evidence="1">
    <location>
        <begin position="32"/>
        <end position="125"/>
    </location>
</feature>
<feature type="transmembrane region" description="Helical" evidence="2">
    <location>
        <begin position="130"/>
        <end position="156"/>
    </location>
</feature>
<organism evidence="4 5">
    <name type="scientific">Tsukamurella soli</name>
    <dbReference type="NCBI Taxonomy" id="644556"/>
    <lineage>
        <taxon>Bacteria</taxon>
        <taxon>Bacillati</taxon>
        <taxon>Actinomycetota</taxon>
        <taxon>Actinomycetes</taxon>
        <taxon>Mycobacteriales</taxon>
        <taxon>Tsukamurellaceae</taxon>
        <taxon>Tsukamurella</taxon>
    </lineage>
</organism>
<dbReference type="InterPro" id="IPR037401">
    <property type="entry name" value="SnoaL-like"/>
</dbReference>
<proteinExistence type="predicted"/>
<sequence>MTRADAPNGGTAYQHVGGPVYEYPVLSSETYRRLGIPEPSRPGQAPPPPPGTALVTGTRSPYMGYEIPTHVAGTPWRTAPTTPAAKDVPRPGPAPSGPAPSGPAPSGPAPSGPAPSGPGAGRSSGPSTPLIVGVTTAIVVLIIVVAAAIVVTVILGRQGTDTDAIRSTITAENDAYNDRDFQAMLATHCTADVATLQSRYTEQTFAASVDARVGPSGTWAVTVSDITVDRADGTATATEAATPSATAAGLDSQPMTVTEVVALRKESGRWKLCLSDANN</sequence>
<keyword evidence="5" id="KW-1185">Reference proteome</keyword>
<keyword evidence="2" id="KW-0812">Transmembrane</keyword>
<keyword evidence="2" id="KW-1133">Transmembrane helix</keyword>
<evidence type="ECO:0000313" key="5">
    <source>
        <dbReference type="Proteomes" id="UP001500635"/>
    </source>
</evidence>
<dbReference type="Pfam" id="PF13474">
    <property type="entry name" value="SnoaL_3"/>
    <property type="match status" value="1"/>
</dbReference>
<dbReference type="InterPro" id="IPR032710">
    <property type="entry name" value="NTF2-like_dom_sf"/>
</dbReference>
<evidence type="ECO:0000256" key="2">
    <source>
        <dbReference type="SAM" id="Phobius"/>
    </source>
</evidence>
<evidence type="ECO:0000256" key="1">
    <source>
        <dbReference type="SAM" id="MobiDB-lite"/>
    </source>
</evidence>
<gene>
    <name evidence="4" type="ORF">GCM10023147_35350</name>
</gene>
<dbReference type="RefSeq" id="WP_344998420.1">
    <property type="nucleotide sequence ID" value="NZ_BAABFR010000064.1"/>
</dbReference>
<feature type="domain" description="SnoaL-like" evidence="3">
    <location>
        <begin position="165"/>
        <end position="272"/>
    </location>
</feature>
<name>A0ABP8K198_9ACTN</name>
<keyword evidence="2" id="KW-0472">Membrane</keyword>
<evidence type="ECO:0000259" key="3">
    <source>
        <dbReference type="Pfam" id="PF13474"/>
    </source>
</evidence>